<feature type="transmembrane region" description="Helical" evidence="6">
    <location>
        <begin position="147"/>
        <end position="166"/>
    </location>
</feature>
<keyword evidence="4 6" id="KW-0472">Membrane</keyword>
<dbReference type="Gene3D" id="1.20.1250.20">
    <property type="entry name" value="MFS general substrate transporter like domains"/>
    <property type="match status" value="1"/>
</dbReference>
<evidence type="ECO:0000256" key="6">
    <source>
        <dbReference type="SAM" id="Phobius"/>
    </source>
</evidence>
<keyword evidence="3 6" id="KW-1133">Transmembrane helix</keyword>
<dbReference type="GO" id="GO:0046943">
    <property type="term" value="F:carboxylic acid transmembrane transporter activity"/>
    <property type="evidence" value="ECO:0007669"/>
    <property type="project" value="TreeGrafter"/>
</dbReference>
<reference evidence="8" key="1">
    <citation type="submission" date="2022-10" db="EMBL/GenBank/DDBJ databases">
        <title>The complete genomes of actinobacterial strains from the NBC collection.</title>
        <authorList>
            <person name="Joergensen T.S."/>
            <person name="Alvarez Arevalo M."/>
            <person name="Sterndorff E.B."/>
            <person name="Faurdal D."/>
            <person name="Vuksanovic O."/>
            <person name="Mourched A.-S."/>
            <person name="Charusanti P."/>
            <person name="Shaw S."/>
            <person name="Blin K."/>
            <person name="Weber T."/>
        </authorList>
    </citation>
    <scope>NUCLEOTIDE SEQUENCE</scope>
    <source>
        <strain evidence="8">NBC_00119</strain>
    </source>
</reference>
<feature type="transmembrane region" description="Helical" evidence="6">
    <location>
        <begin position="205"/>
        <end position="225"/>
    </location>
</feature>
<dbReference type="InterPro" id="IPR020846">
    <property type="entry name" value="MFS_dom"/>
</dbReference>
<evidence type="ECO:0000313" key="8">
    <source>
        <dbReference type="EMBL" id="WTS18532.1"/>
    </source>
</evidence>
<dbReference type="Pfam" id="PF00083">
    <property type="entry name" value="Sugar_tr"/>
    <property type="match status" value="1"/>
</dbReference>
<gene>
    <name evidence="8" type="ORF">OHU69_02425</name>
</gene>
<organism evidence="8">
    <name type="scientific">Streptomyces sp. NBC_00119</name>
    <dbReference type="NCBI Taxonomy" id="2975659"/>
    <lineage>
        <taxon>Bacteria</taxon>
        <taxon>Bacillati</taxon>
        <taxon>Actinomycetota</taxon>
        <taxon>Actinomycetes</taxon>
        <taxon>Kitasatosporales</taxon>
        <taxon>Streptomycetaceae</taxon>
        <taxon>Streptomyces</taxon>
    </lineage>
</organism>
<comment type="subcellular location">
    <subcellularLocation>
        <location evidence="1">Cell membrane</location>
        <topology evidence="1">Multi-pass membrane protein</topology>
    </subcellularLocation>
</comment>
<feature type="transmembrane region" description="Helical" evidence="6">
    <location>
        <begin position="454"/>
        <end position="477"/>
    </location>
</feature>
<dbReference type="GO" id="GO:0005886">
    <property type="term" value="C:plasma membrane"/>
    <property type="evidence" value="ECO:0007669"/>
    <property type="project" value="UniProtKB-SubCell"/>
</dbReference>
<dbReference type="SUPFAM" id="SSF103473">
    <property type="entry name" value="MFS general substrate transporter"/>
    <property type="match status" value="1"/>
</dbReference>
<dbReference type="AlphaFoldDB" id="A0AAU1UMQ4"/>
<dbReference type="PANTHER" id="PTHR23508">
    <property type="entry name" value="CARBOXYLIC ACID TRANSPORTER PROTEIN HOMOLOG"/>
    <property type="match status" value="1"/>
</dbReference>
<feature type="transmembrane region" description="Helical" evidence="6">
    <location>
        <begin position="327"/>
        <end position="352"/>
    </location>
</feature>
<dbReference type="InterPro" id="IPR036259">
    <property type="entry name" value="MFS_trans_sf"/>
</dbReference>
<feature type="transmembrane region" description="Helical" evidence="6">
    <location>
        <begin position="172"/>
        <end position="193"/>
    </location>
</feature>
<feature type="transmembrane region" description="Helical" evidence="6">
    <location>
        <begin position="73"/>
        <end position="90"/>
    </location>
</feature>
<evidence type="ECO:0000256" key="2">
    <source>
        <dbReference type="ARBA" id="ARBA00022692"/>
    </source>
</evidence>
<evidence type="ECO:0000256" key="1">
    <source>
        <dbReference type="ARBA" id="ARBA00004651"/>
    </source>
</evidence>
<evidence type="ECO:0000259" key="7">
    <source>
        <dbReference type="PROSITE" id="PS50850"/>
    </source>
</evidence>
<dbReference type="PROSITE" id="PS50850">
    <property type="entry name" value="MFS"/>
    <property type="match status" value="1"/>
</dbReference>
<feature type="region of interest" description="Disordered" evidence="5">
    <location>
        <begin position="1"/>
        <end position="51"/>
    </location>
</feature>
<sequence length="550" mass="57916">MMTPAASEEPEGREQGSGGGGGGSGPGGGRGPGTDRGRRPDPLDEAAAPGGSGLGVITTAVPARLDRLPWSRWHWMIVIGLGTVWILDGLEVTTVGNIASRLSEEGSGLVITSAQVTGLAAALYVAGACSGALFFGWLTDRFGRKKLFMVTLAVYLAATAMTGLSFSAWWFFLFRFLTGFGIGGEYAAINSAIDELIPSKYRGRVDLVINGSYWLGAVGGALLSIVMLNTDYFPKDLGWRLTFALGVVLGLVILLVRRHVPESPRWQLIHGHSEDADKLVDSVEREVEEEKHEELPPPAGEITIHERKSIGFGLIAKTVFRSYPKRAVLGLSLFVGQAFLYNAITFGFGAILTTFFDVESGHTGYYFAVIAAGNFVGPLVLGKLFDTVGRRIMIAGTYIVPGILLFITAWLFDRGSLTANTLTACWCVVLFFASAGASSAYLTVSEIFPMETRAMAIAFFYAIGTAVGGISGPLIFADLTASGVPGDTALAFCIGAGLMCAAGIVAAFLAVNAEQRSLEDIARPLSQLDKSGGQRPGSGSGPAPMSGTAG</sequence>
<feature type="transmembrane region" description="Helical" evidence="6">
    <location>
        <begin position="237"/>
        <end position="256"/>
    </location>
</feature>
<dbReference type="InterPro" id="IPR005828">
    <property type="entry name" value="MFS_sugar_transport-like"/>
</dbReference>
<accession>A0AAU1UMQ4</accession>
<feature type="transmembrane region" description="Helical" evidence="6">
    <location>
        <begin position="364"/>
        <end position="385"/>
    </location>
</feature>
<proteinExistence type="predicted"/>
<feature type="transmembrane region" description="Helical" evidence="6">
    <location>
        <begin position="392"/>
        <end position="412"/>
    </location>
</feature>
<keyword evidence="2 6" id="KW-0812">Transmembrane</keyword>
<feature type="transmembrane region" description="Helical" evidence="6">
    <location>
        <begin position="110"/>
        <end position="135"/>
    </location>
</feature>
<feature type="compositionally biased region" description="Gly residues" evidence="5">
    <location>
        <begin position="15"/>
        <end position="32"/>
    </location>
</feature>
<evidence type="ECO:0000256" key="4">
    <source>
        <dbReference type="ARBA" id="ARBA00023136"/>
    </source>
</evidence>
<evidence type="ECO:0000256" key="3">
    <source>
        <dbReference type="ARBA" id="ARBA00022989"/>
    </source>
</evidence>
<feature type="domain" description="Major facilitator superfamily (MFS) profile" evidence="7">
    <location>
        <begin position="77"/>
        <end position="514"/>
    </location>
</feature>
<evidence type="ECO:0000256" key="5">
    <source>
        <dbReference type="SAM" id="MobiDB-lite"/>
    </source>
</evidence>
<dbReference type="PANTHER" id="PTHR23508:SF10">
    <property type="entry name" value="CARBOXYLIC ACID TRANSPORTER PROTEIN HOMOLOG"/>
    <property type="match status" value="1"/>
</dbReference>
<feature type="compositionally biased region" description="Basic and acidic residues" evidence="5">
    <location>
        <begin position="33"/>
        <end position="42"/>
    </location>
</feature>
<feature type="transmembrane region" description="Helical" evidence="6">
    <location>
        <begin position="489"/>
        <end position="511"/>
    </location>
</feature>
<dbReference type="CDD" id="cd17316">
    <property type="entry name" value="MFS_SV2_like"/>
    <property type="match status" value="1"/>
</dbReference>
<protein>
    <submittedName>
        <fullName evidence="8">MFS transporter</fullName>
    </submittedName>
</protein>
<dbReference type="EMBL" id="CP108195">
    <property type="protein sequence ID" value="WTS18532.1"/>
    <property type="molecule type" value="Genomic_DNA"/>
</dbReference>
<feature type="compositionally biased region" description="Low complexity" evidence="5">
    <location>
        <begin position="541"/>
        <end position="550"/>
    </location>
</feature>
<name>A0AAU1UMQ4_9ACTN</name>
<feature type="region of interest" description="Disordered" evidence="5">
    <location>
        <begin position="524"/>
        <end position="550"/>
    </location>
</feature>
<feature type="transmembrane region" description="Helical" evidence="6">
    <location>
        <begin position="418"/>
        <end position="442"/>
    </location>
</feature>